<gene>
    <name evidence="1" type="ORF">ACAOBT_LOCUS28976</name>
</gene>
<dbReference type="Proteomes" id="UP001152888">
    <property type="component" value="Unassembled WGS sequence"/>
</dbReference>
<evidence type="ECO:0000313" key="1">
    <source>
        <dbReference type="EMBL" id="CAH2006209.1"/>
    </source>
</evidence>
<accession>A0A9P0Q130</accession>
<comment type="caution">
    <text evidence="1">The sequence shown here is derived from an EMBL/GenBank/DDBJ whole genome shotgun (WGS) entry which is preliminary data.</text>
</comment>
<protein>
    <submittedName>
        <fullName evidence="1">Uncharacterized protein</fullName>
    </submittedName>
</protein>
<organism evidence="1 2">
    <name type="scientific">Acanthoscelides obtectus</name>
    <name type="common">Bean weevil</name>
    <name type="synonym">Bruchus obtectus</name>
    <dbReference type="NCBI Taxonomy" id="200917"/>
    <lineage>
        <taxon>Eukaryota</taxon>
        <taxon>Metazoa</taxon>
        <taxon>Ecdysozoa</taxon>
        <taxon>Arthropoda</taxon>
        <taxon>Hexapoda</taxon>
        <taxon>Insecta</taxon>
        <taxon>Pterygota</taxon>
        <taxon>Neoptera</taxon>
        <taxon>Endopterygota</taxon>
        <taxon>Coleoptera</taxon>
        <taxon>Polyphaga</taxon>
        <taxon>Cucujiformia</taxon>
        <taxon>Chrysomeloidea</taxon>
        <taxon>Chrysomelidae</taxon>
        <taxon>Bruchinae</taxon>
        <taxon>Bruchini</taxon>
        <taxon>Acanthoscelides</taxon>
    </lineage>
</organism>
<evidence type="ECO:0000313" key="2">
    <source>
        <dbReference type="Proteomes" id="UP001152888"/>
    </source>
</evidence>
<dbReference type="AlphaFoldDB" id="A0A9P0Q130"/>
<reference evidence="1" key="1">
    <citation type="submission" date="2022-03" db="EMBL/GenBank/DDBJ databases">
        <authorList>
            <person name="Sayadi A."/>
        </authorList>
    </citation>
    <scope>NUCLEOTIDE SEQUENCE</scope>
</reference>
<proteinExistence type="predicted"/>
<dbReference type="OrthoDB" id="6350321at2759"/>
<dbReference type="EMBL" id="CAKOFQ010007677">
    <property type="protein sequence ID" value="CAH2006209.1"/>
    <property type="molecule type" value="Genomic_DNA"/>
</dbReference>
<name>A0A9P0Q130_ACAOB</name>
<sequence>MFDILLRPCNTVTAVTELTFSIYLWRY</sequence>
<keyword evidence="2" id="KW-1185">Reference proteome</keyword>